<organism evidence="1 2">
    <name type="scientific">Paramecium sonneborni</name>
    <dbReference type="NCBI Taxonomy" id="65129"/>
    <lineage>
        <taxon>Eukaryota</taxon>
        <taxon>Sar</taxon>
        <taxon>Alveolata</taxon>
        <taxon>Ciliophora</taxon>
        <taxon>Intramacronucleata</taxon>
        <taxon>Oligohymenophorea</taxon>
        <taxon>Peniculida</taxon>
        <taxon>Parameciidae</taxon>
        <taxon>Paramecium</taxon>
    </lineage>
</organism>
<dbReference type="AlphaFoldDB" id="A0A8S1KM11"/>
<dbReference type="OrthoDB" id="291580at2759"/>
<name>A0A8S1KM11_9CILI</name>
<keyword evidence="2" id="KW-1185">Reference proteome</keyword>
<proteinExistence type="predicted"/>
<sequence>MQFTSSKESQYLFTLYEMCRRNVINQSQKGDLKDLLIQGDKKTQEILEIYQKNANKSELEKGILELLDQSDGSYSIYSIPSQYKSRRPKPVQVQTLEKNWACKSQEFLKSKPNMHIELNKHNKAIKERYSFNHLQIQYKQKNQLKRLSDNFYIESVNTGF</sequence>
<dbReference type="EMBL" id="CAJJDN010000009">
    <property type="protein sequence ID" value="CAD8055511.1"/>
    <property type="molecule type" value="Genomic_DNA"/>
</dbReference>
<dbReference type="Proteomes" id="UP000692954">
    <property type="component" value="Unassembled WGS sequence"/>
</dbReference>
<comment type="caution">
    <text evidence="1">The sequence shown here is derived from an EMBL/GenBank/DDBJ whole genome shotgun (WGS) entry which is preliminary data.</text>
</comment>
<gene>
    <name evidence="1" type="ORF">PSON_ATCC_30995.1.T0090280</name>
</gene>
<reference evidence="1" key="1">
    <citation type="submission" date="2021-01" db="EMBL/GenBank/DDBJ databases">
        <authorList>
            <consortium name="Genoscope - CEA"/>
            <person name="William W."/>
        </authorList>
    </citation>
    <scope>NUCLEOTIDE SEQUENCE</scope>
</reference>
<evidence type="ECO:0000313" key="2">
    <source>
        <dbReference type="Proteomes" id="UP000692954"/>
    </source>
</evidence>
<evidence type="ECO:0000313" key="1">
    <source>
        <dbReference type="EMBL" id="CAD8055511.1"/>
    </source>
</evidence>
<protein>
    <submittedName>
        <fullName evidence="1">Uncharacterized protein</fullName>
    </submittedName>
</protein>
<accession>A0A8S1KM11</accession>